<evidence type="ECO:0000313" key="2">
    <source>
        <dbReference type="Proteomes" id="UP001141327"/>
    </source>
</evidence>
<gene>
    <name evidence="1" type="ORF">PAPYR_7948</name>
</gene>
<proteinExistence type="predicted"/>
<name>A0ABQ8UIU5_9EUKA</name>
<evidence type="ECO:0000313" key="1">
    <source>
        <dbReference type="EMBL" id="KAJ4456735.1"/>
    </source>
</evidence>
<organism evidence="1 2">
    <name type="scientific">Paratrimastix pyriformis</name>
    <dbReference type="NCBI Taxonomy" id="342808"/>
    <lineage>
        <taxon>Eukaryota</taxon>
        <taxon>Metamonada</taxon>
        <taxon>Preaxostyla</taxon>
        <taxon>Paratrimastigidae</taxon>
        <taxon>Paratrimastix</taxon>
    </lineage>
</organism>
<comment type="caution">
    <text evidence="1">The sequence shown here is derived from an EMBL/GenBank/DDBJ whole genome shotgun (WGS) entry which is preliminary data.</text>
</comment>
<dbReference type="EMBL" id="JAPMOS010000062">
    <property type="protein sequence ID" value="KAJ4456735.1"/>
    <property type="molecule type" value="Genomic_DNA"/>
</dbReference>
<sequence length="177" mass="19554">MPSSYAFDASDASASYPQRLYRRPRPTTAAITPAIATEQEANTVSLPAFSPTPTSTSVKMFLIRFSRIQQPINPTSWQLAKIAFTKRMGVLGFKVKVQRLGPLEAMLLVEHPIRREDTIFVLSHFTKGVARQMHCNLVCDSNYRGTCQYNLDRNAVSDPETTYVALGRPSAPSGGST</sequence>
<protein>
    <submittedName>
        <fullName evidence="1">Uncharacterized protein</fullName>
    </submittedName>
</protein>
<reference evidence="1" key="1">
    <citation type="journal article" date="2022" name="bioRxiv">
        <title>Genomics of Preaxostyla Flagellates Illuminates Evolutionary Transitions and the Path Towards Mitochondrial Loss.</title>
        <authorList>
            <person name="Novak L.V.F."/>
            <person name="Treitli S.C."/>
            <person name="Pyrih J."/>
            <person name="Halakuc P."/>
            <person name="Pipaliya S.V."/>
            <person name="Vacek V."/>
            <person name="Brzon O."/>
            <person name="Soukal P."/>
            <person name="Eme L."/>
            <person name="Dacks J.B."/>
            <person name="Karnkowska A."/>
            <person name="Elias M."/>
            <person name="Hampl V."/>
        </authorList>
    </citation>
    <scope>NUCLEOTIDE SEQUENCE</scope>
    <source>
        <strain evidence="1">RCP-MX</strain>
    </source>
</reference>
<dbReference type="Proteomes" id="UP001141327">
    <property type="component" value="Unassembled WGS sequence"/>
</dbReference>
<keyword evidence="2" id="KW-1185">Reference proteome</keyword>
<accession>A0ABQ8UIU5</accession>